<comment type="caution">
    <text evidence="2">The sequence shown here is derived from an EMBL/GenBank/DDBJ whole genome shotgun (WGS) entry which is preliminary data.</text>
</comment>
<dbReference type="AlphaFoldDB" id="A0A926QIJ5"/>
<feature type="transmembrane region" description="Helical" evidence="1">
    <location>
        <begin position="6"/>
        <end position="28"/>
    </location>
</feature>
<sequence length="265" mass="30451">MSFLEVLWMIFTSSITFYAIVVLTFTLFQIPLRKSHVFTGKGFFEDTIYDVKIIVLVLSMAITNYYTREVLNSPIFLILTVIIFTSLLVLFRRYPLLYAFIVAATGYILSGTIDMLVTLSGVTLGFTNESLLRTDIVHYTVAHIMVALILLILSWVIRKLGINLSLITRRFVGKQAFKRKNFIWMVVLLISLVYMEVTVFGLDTPSLHIWIFIGMVALLVASLIHAYIRNKEHVQARYGAFETSSQSMEQFLKYVEEAKKMNENK</sequence>
<evidence type="ECO:0000313" key="2">
    <source>
        <dbReference type="EMBL" id="MBD0379678.1"/>
    </source>
</evidence>
<reference evidence="2" key="1">
    <citation type="submission" date="2020-09" db="EMBL/GenBank/DDBJ databases">
        <title>Draft Genome Sequence of Paenibacillus sp. WST5.</title>
        <authorList>
            <person name="Bao Z."/>
        </authorList>
    </citation>
    <scope>NUCLEOTIDE SEQUENCE</scope>
    <source>
        <strain evidence="2">WST5</strain>
    </source>
</reference>
<feature type="transmembrane region" description="Helical" evidence="1">
    <location>
        <begin position="73"/>
        <end position="91"/>
    </location>
</feature>
<name>A0A926QIJ5_9BACL</name>
<dbReference type="Proteomes" id="UP000650466">
    <property type="component" value="Unassembled WGS sequence"/>
</dbReference>
<dbReference type="RefSeq" id="WP_188173477.1">
    <property type="nucleotide sequence ID" value="NZ_JACVVD010000002.1"/>
</dbReference>
<keyword evidence="1" id="KW-1133">Transmembrane helix</keyword>
<keyword evidence="1" id="KW-0472">Membrane</keyword>
<keyword evidence="1" id="KW-0812">Transmembrane</keyword>
<dbReference type="EMBL" id="JACVVD010000002">
    <property type="protein sequence ID" value="MBD0379678.1"/>
    <property type="molecule type" value="Genomic_DNA"/>
</dbReference>
<proteinExistence type="predicted"/>
<evidence type="ECO:0000313" key="3">
    <source>
        <dbReference type="Proteomes" id="UP000650466"/>
    </source>
</evidence>
<feature type="transmembrane region" description="Helical" evidence="1">
    <location>
        <begin position="98"/>
        <end position="124"/>
    </location>
</feature>
<feature type="transmembrane region" description="Helical" evidence="1">
    <location>
        <begin position="136"/>
        <end position="161"/>
    </location>
</feature>
<gene>
    <name evidence="2" type="ORF">ICC18_06090</name>
</gene>
<feature type="transmembrane region" description="Helical" evidence="1">
    <location>
        <begin position="208"/>
        <end position="228"/>
    </location>
</feature>
<evidence type="ECO:0000256" key="1">
    <source>
        <dbReference type="SAM" id="Phobius"/>
    </source>
</evidence>
<accession>A0A926QIJ5</accession>
<protein>
    <submittedName>
        <fullName evidence="2">Uncharacterized protein</fullName>
    </submittedName>
</protein>
<keyword evidence="3" id="KW-1185">Reference proteome</keyword>
<feature type="transmembrane region" description="Helical" evidence="1">
    <location>
        <begin position="182"/>
        <end position="202"/>
    </location>
</feature>
<organism evidence="2 3">
    <name type="scientific">Paenibacillus sedimenti</name>
    <dbReference type="NCBI Taxonomy" id="2770274"/>
    <lineage>
        <taxon>Bacteria</taxon>
        <taxon>Bacillati</taxon>
        <taxon>Bacillota</taxon>
        <taxon>Bacilli</taxon>
        <taxon>Bacillales</taxon>
        <taxon>Paenibacillaceae</taxon>
        <taxon>Paenibacillus</taxon>
    </lineage>
</organism>